<gene>
    <name evidence="1" type="ORF">RF11_06373</name>
</gene>
<protein>
    <submittedName>
        <fullName evidence="1">Uncharacterized protein</fullName>
    </submittedName>
</protein>
<keyword evidence="2" id="KW-1185">Reference proteome</keyword>
<evidence type="ECO:0000313" key="2">
    <source>
        <dbReference type="Proteomes" id="UP000031668"/>
    </source>
</evidence>
<comment type="caution">
    <text evidence="1">The sequence shown here is derived from an EMBL/GenBank/DDBJ whole genome shotgun (WGS) entry which is preliminary data.</text>
</comment>
<organism evidence="1 2">
    <name type="scientific">Thelohanellus kitauei</name>
    <name type="common">Myxosporean</name>
    <dbReference type="NCBI Taxonomy" id="669202"/>
    <lineage>
        <taxon>Eukaryota</taxon>
        <taxon>Metazoa</taxon>
        <taxon>Cnidaria</taxon>
        <taxon>Myxozoa</taxon>
        <taxon>Myxosporea</taxon>
        <taxon>Bivalvulida</taxon>
        <taxon>Platysporina</taxon>
        <taxon>Myxobolidae</taxon>
        <taxon>Thelohanellus</taxon>
    </lineage>
</organism>
<evidence type="ECO:0000313" key="1">
    <source>
        <dbReference type="EMBL" id="KII65419.1"/>
    </source>
</evidence>
<dbReference type="EMBL" id="JWZT01003852">
    <property type="protein sequence ID" value="KII65419.1"/>
    <property type="molecule type" value="Genomic_DNA"/>
</dbReference>
<accession>A0A0C2IJ89</accession>
<proteinExistence type="predicted"/>
<name>A0A0C2IJ89_THEKT</name>
<dbReference type="Proteomes" id="UP000031668">
    <property type="component" value="Unassembled WGS sequence"/>
</dbReference>
<sequence length="240" mass="28390">MYEGEQQAAINHEYYRRFEMAVSNFKFAFYDYTYMLLPYHFPILCKKDLHSCNLTSRVTFNHITEEREINIYEEYNSEVGIHLFHTEVWEEPANVNSVFSSQNILKLELVLHSIHHELGSTILNKTFKNIFKLFPKTEKKIWIDFTKTQDFFVSKNRMNTFGIYVSYRCQGYAGINCEFDCIKSNNNVECQIDNDTKSCFEQDGDKSNCRQNLRCTKDENICRNDAICVKVQKILHNSIN</sequence>
<dbReference type="AlphaFoldDB" id="A0A0C2IJ89"/>
<reference evidence="1 2" key="1">
    <citation type="journal article" date="2014" name="Genome Biol. Evol.">
        <title>The genome of the myxosporean Thelohanellus kitauei shows adaptations to nutrient acquisition within its fish host.</title>
        <authorList>
            <person name="Yang Y."/>
            <person name="Xiong J."/>
            <person name="Zhou Z."/>
            <person name="Huo F."/>
            <person name="Miao W."/>
            <person name="Ran C."/>
            <person name="Liu Y."/>
            <person name="Zhang J."/>
            <person name="Feng J."/>
            <person name="Wang M."/>
            <person name="Wang M."/>
            <person name="Wang L."/>
            <person name="Yao B."/>
        </authorList>
    </citation>
    <scope>NUCLEOTIDE SEQUENCE [LARGE SCALE GENOMIC DNA]</scope>
    <source>
        <strain evidence="1">Wuqing</strain>
    </source>
</reference>